<dbReference type="PATRIC" id="fig|315405.11.peg.1830"/>
<gene>
    <name evidence="1" type="ORF">SGADD02_01561</name>
</gene>
<evidence type="ECO:0000313" key="1">
    <source>
        <dbReference type="EMBL" id="KXT66920.1"/>
    </source>
</evidence>
<evidence type="ECO:0000313" key="2">
    <source>
        <dbReference type="Proteomes" id="UP000070198"/>
    </source>
</evidence>
<reference evidence="1 2" key="1">
    <citation type="submission" date="2016-01" db="EMBL/GenBank/DDBJ databases">
        <title>Highly variable Streptococcus oralis are common among viridans streptococci isolated from primates.</title>
        <authorList>
            <person name="Denapaite D."/>
            <person name="Rieger M."/>
            <person name="Koendgen S."/>
            <person name="Brueckner R."/>
            <person name="Ochigava I."/>
            <person name="Kappeler P."/>
            <person name="Maetz-Rensing K."/>
            <person name="Leendertz F."/>
            <person name="Hakenbeck R."/>
        </authorList>
    </citation>
    <scope>NUCLEOTIDE SEQUENCE [LARGE SCALE GENOMIC DNA]</scope>
    <source>
        <strain evidence="1 2">DD02</strain>
    </source>
</reference>
<dbReference type="AlphaFoldDB" id="A0A139MT35"/>
<dbReference type="EMBL" id="LQOF01000315">
    <property type="protein sequence ID" value="KXT66920.1"/>
    <property type="molecule type" value="Genomic_DNA"/>
</dbReference>
<sequence length="79" mass="8779">MATIIIAAIIAFGVFMGFRSFIKGKVLVVIATVTAQSKMKCIKHQSKLTRESLLILGKLFVAIKDSINNILKNFLKNRI</sequence>
<name>A0A139MT35_9STRE</name>
<dbReference type="Proteomes" id="UP000070198">
    <property type="component" value="Unassembled WGS sequence"/>
</dbReference>
<protein>
    <submittedName>
        <fullName evidence="1">Uncharacterized protein</fullName>
    </submittedName>
</protein>
<organism evidence="1 2">
    <name type="scientific">Streptococcus gallolyticus</name>
    <dbReference type="NCBI Taxonomy" id="315405"/>
    <lineage>
        <taxon>Bacteria</taxon>
        <taxon>Bacillati</taxon>
        <taxon>Bacillota</taxon>
        <taxon>Bacilli</taxon>
        <taxon>Lactobacillales</taxon>
        <taxon>Streptococcaceae</taxon>
        <taxon>Streptococcus</taxon>
    </lineage>
</organism>
<proteinExistence type="predicted"/>
<comment type="caution">
    <text evidence="1">The sequence shown here is derived from an EMBL/GenBank/DDBJ whole genome shotgun (WGS) entry which is preliminary data.</text>
</comment>
<accession>A0A139MT35</accession>